<organism evidence="2 3">
    <name type="scientific">Cuscuta epithymum</name>
    <dbReference type="NCBI Taxonomy" id="186058"/>
    <lineage>
        <taxon>Eukaryota</taxon>
        <taxon>Viridiplantae</taxon>
        <taxon>Streptophyta</taxon>
        <taxon>Embryophyta</taxon>
        <taxon>Tracheophyta</taxon>
        <taxon>Spermatophyta</taxon>
        <taxon>Magnoliopsida</taxon>
        <taxon>eudicotyledons</taxon>
        <taxon>Gunneridae</taxon>
        <taxon>Pentapetalae</taxon>
        <taxon>asterids</taxon>
        <taxon>lamiids</taxon>
        <taxon>Solanales</taxon>
        <taxon>Convolvulaceae</taxon>
        <taxon>Cuscuteae</taxon>
        <taxon>Cuscuta</taxon>
        <taxon>Cuscuta subgen. Cuscuta</taxon>
    </lineage>
</organism>
<name>A0AAV0FXU2_9ASTE</name>
<sequence>MCSPHHSHMPPSLSHAHPPRLSFLRFSPQADKFPHHRPLHTQQILPIPLLLPHSQDDHRRRHFTPPHRRRCPARHCGPDNHRYLDHRHRSPRILRQKPPPPRPGRPQDHLRCCFLLGQGVFPTKGRRRSCLLLRRHRFRLNHFCSDRREALLLISHACPQLKSVNI</sequence>
<proteinExistence type="predicted"/>
<feature type="region of interest" description="Disordered" evidence="1">
    <location>
        <begin position="56"/>
        <end position="84"/>
    </location>
</feature>
<evidence type="ECO:0000313" key="2">
    <source>
        <dbReference type="EMBL" id="CAH9140402.1"/>
    </source>
</evidence>
<evidence type="ECO:0000313" key="3">
    <source>
        <dbReference type="Proteomes" id="UP001152523"/>
    </source>
</evidence>
<comment type="caution">
    <text evidence="2">The sequence shown here is derived from an EMBL/GenBank/DDBJ whole genome shotgun (WGS) entry which is preliminary data.</text>
</comment>
<dbReference type="EMBL" id="CAMAPF010001023">
    <property type="protein sequence ID" value="CAH9140402.1"/>
    <property type="molecule type" value="Genomic_DNA"/>
</dbReference>
<keyword evidence="3" id="KW-1185">Reference proteome</keyword>
<gene>
    <name evidence="2" type="ORF">CEPIT_LOCUS38315</name>
</gene>
<reference evidence="2" key="1">
    <citation type="submission" date="2022-07" db="EMBL/GenBank/DDBJ databases">
        <authorList>
            <person name="Macas J."/>
            <person name="Novak P."/>
            <person name="Neumann P."/>
        </authorList>
    </citation>
    <scope>NUCLEOTIDE SEQUENCE</scope>
</reference>
<accession>A0AAV0FXU2</accession>
<protein>
    <submittedName>
        <fullName evidence="2">Uncharacterized protein</fullName>
    </submittedName>
</protein>
<feature type="compositionally biased region" description="Basic residues" evidence="1">
    <location>
        <begin position="59"/>
        <end position="73"/>
    </location>
</feature>
<evidence type="ECO:0000256" key="1">
    <source>
        <dbReference type="SAM" id="MobiDB-lite"/>
    </source>
</evidence>
<dbReference type="AlphaFoldDB" id="A0AAV0FXU2"/>
<dbReference type="Proteomes" id="UP001152523">
    <property type="component" value="Unassembled WGS sequence"/>
</dbReference>